<dbReference type="STRING" id="1122170.GCA_000701265_00343"/>
<dbReference type="EMBL" id="UGPB01000001">
    <property type="protein sequence ID" value="STY29940.1"/>
    <property type="molecule type" value="Genomic_DNA"/>
</dbReference>
<sequence length="90" mass="10493">MKEQHYAYKITHGASSGLNCPHNALEKDKMVDLLKEIETKHSEGIFWIFKQFDDRPQEPLCIIDCAKKRIYFHYSGEVEDLQDAIANLTH</sequence>
<reference evidence="1 2" key="1">
    <citation type="submission" date="2018-06" db="EMBL/GenBank/DDBJ databases">
        <authorList>
            <consortium name="Pathogen Informatics"/>
            <person name="Doyle S."/>
        </authorList>
    </citation>
    <scope>NUCLEOTIDE SEQUENCE [LARGE SCALE GENOMIC DNA]</scope>
    <source>
        <strain evidence="1 2">NCTC11532</strain>
    </source>
</reference>
<organism evidence="1 2">
    <name type="scientific">Legionella wadsworthii</name>
    <dbReference type="NCBI Taxonomy" id="28088"/>
    <lineage>
        <taxon>Bacteria</taxon>
        <taxon>Pseudomonadati</taxon>
        <taxon>Pseudomonadota</taxon>
        <taxon>Gammaproteobacteria</taxon>
        <taxon>Legionellales</taxon>
        <taxon>Legionellaceae</taxon>
        <taxon>Legionella</taxon>
    </lineage>
</organism>
<gene>
    <name evidence="1" type="ORF">NCTC11532_02143</name>
</gene>
<evidence type="ECO:0000313" key="1">
    <source>
        <dbReference type="EMBL" id="STY29940.1"/>
    </source>
</evidence>
<dbReference type="RefSeq" id="WP_031564598.1">
    <property type="nucleotide sequence ID" value="NZ_CAAAIS010000001.1"/>
</dbReference>
<accession>A0A378LVQ2</accession>
<keyword evidence="2" id="KW-1185">Reference proteome</keyword>
<dbReference type="Proteomes" id="UP000255297">
    <property type="component" value="Unassembled WGS sequence"/>
</dbReference>
<dbReference type="OrthoDB" id="5649005at2"/>
<protein>
    <submittedName>
        <fullName evidence="1">Uncharacterized protein</fullName>
    </submittedName>
</protein>
<name>A0A378LVQ2_9GAMM</name>
<dbReference type="AlphaFoldDB" id="A0A378LVQ2"/>
<proteinExistence type="predicted"/>
<evidence type="ECO:0000313" key="2">
    <source>
        <dbReference type="Proteomes" id="UP000255297"/>
    </source>
</evidence>